<dbReference type="InterPro" id="IPR029068">
    <property type="entry name" value="Glyas_Bleomycin-R_OHBP_Dase"/>
</dbReference>
<evidence type="ECO:0000313" key="2">
    <source>
        <dbReference type="EMBL" id="SSA33695.1"/>
    </source>
</evidence>
<dbReference type="InterPro" id="IPR004360">
    <property type="entry name" value="Glyas_Fos-R_dOase_dom"/>
</dbReference>
<sequence>MTTRLNPYLSFRGNAREAMTAYHTIFGGDLDLTTFSMFDMPVDDAEKEWVMHGLLKTAGGHALMGADIPGSMELPPNGVVALTGDEPAVVQGWWDALAEDATIEVPLKQAPWGDYYGELTDRFGIRWMVDFGEPSSPNNT</sequence>
<evidence type="ECO:0000259" key="1">
    <source>
        <dbReference type="Pfam" id="PF00903"/>
    </source>
</evidence>
<dbReference type="Gene3D" id="3.10.180.10">
    <property type="entry name" value="2,3-Dihydroxybiphenyl 1,2-Dioxygenase, domain 1"/>
    <property type="match status" value="1"/>
</dbReference>
<dbReference type="SUPFAM" id="SSF54593">
    <property type="entry name" value="Glyoxalase/Bleomycin resistance protein/Dihydroxybiphenyl dioxygenase"/>
    <property type="match status" value="1"/>
</dbReference>
<dbReference type="EMBL" id="UESZ01000001">
    <property type="protein sequence ID" value="SSA33695.1"/>
    <property type="molecule type" value="Genomic_DNA"/>
</dbReference>
<keyword evidence="3" id="KW-1185">Reference proteome</keyword>
<accession>A0A2Y8ZP38</accession>
<dbReference type="PANTHER" id="PTHR33990">
    <property type="entry name" value="PROTEIN YJDN-RELATED"/>
    <property type="match status" value="1"/>
</dbReference>
<dbReference type="InterPro" id="IPR028973">
    <property type="entry name" value="PhnB-like"/>
</dbReference>
<evidence type="ECO:0000313" key="3">
    <source>
        <dbReference type="Proteomes" id="UP000250028"/>
    </source>
</evidence>
<name>A0A2Y8ZP38_9MICO</name>
<organism evidence="2 3">
    <name type="scientific">Branchiibius hedensis</name>
    <dbReference type="NCBI Taxonomy" id="672460"/>
    <lineage>
        <taxon>Bacteria</taxon>
        <taxon>Bacillati</taxon>
        <taxon>Actinomycetota</taxon>
        <taxon>Actinomycetes</taxon>
        <taxon>Micrococcales</taxon>
        <taxon>Dermacoccaceae</taxon>
        <taxon>Branchiibius</taxon>
    </lineage>
</organism>
<dbReference type="Pfam" id="PF00903">
    <property type="entry name" value="Glyoxalase"/>
    <property type="match status" value="1"/>
</dbReference>
<dbReference type="PANTHER" id="PTHR33990:SF1">
    <property type="entry name" value="PROTEIN YJDN"/>
    <property type="match status" value="1"/>
</dbReference>
<proteinExistence type="predicted"/>
<feature type="domain" description="Glyoxalase/fosfomycin resistance/dioxygenase" evidence="1">
    <location>
        <begin position="5"/>
        <end position="129"/>
    </location>
</feature>
<dbReference type="Proteomes" id="UP000250028">
    <property type="component" value="Unassembled WGS sequence"/>
</dbReference>
<dbReference type="CDD" id="cd06588">
    <property type="entry name" value="PhnB_like"/>
    <property type="match status" value="1"/>
</dbReference>
<reference evidence="3" key="1">
    <citation type="submission" date="2016-10" db="EMBL/GenBank/DDBJ databases">
        <authorList>
            <person name="Varghese N."/>
            <person name="Submissions S."/>
        </authorList>
    </citation>
    <scope>NUCLEOTIDE SEQUENCE [LARGE SCALE GENOMIC DNA]</scope>
    <source>
        <strain evidence="3">DSM 22951</strain>
    </source>
</reference>
<gene>
    <name evidence="2" type="ORF">SAMN04489750_0981</name>
</gene>
<dbReference type="RefSeq" id="WP_109684358.1">
    <property type="nucleotide sequence ID" value="NZ_QGDN01000001.1"/>
</dbReference>
<dbReference type="AlphaFoldDB" id="A0A2Y8ZP38"/>
<dbReference type="OrthoDB" id="9795306at2"/>
<protein>
    <submittedName>
        <fullName evidence="2">PhnB protein</fullName>
    </submittedName>
</protein>